<evidence type="ECO:0000313" key="13">
    <source>
        <dbReference type="Proteomes" id="UP000766246"/>
    </source>
</evidence>
<dbReference type="InterPro" id="IPR000568">
    <property type="entry name" value="ATP_synth_F0_asu"/>
</dbReference>
<dbReference type="GO" id="GO:0045259">
    <property type="term" value="C:proton-transporting ATP synthase complex"/>
    <property type="evidence" value="ECO:0007669"/>
    <property type="project" value="UniProtKB-KW"/>
</dbReference>
<keyword evidence="6 11" id="KW-0375">Hydrogen ion transport</keyword>
<dbReference type="SUPFAM" id="SSF81336">
    <property type="entry name" value="F1F0 ATP synthase subunit A"/>
    <property type="match status" value="1"/>
</dbReference>
<feature type="transmembrane region" description="Helical" evidence="11">
    <location>
        <begin position="130"/>
        <end position="150"/>
    </location>
</feature>
<keyword evidence="8 11" id="KW-0406">Ion transport</keyword>
<evidence type="ECO:0000256" key="1">
    <source>
        <dbReference type="ARBA" id="ARBA00004141"/>
    </source>
</evidence>
<dbReference type="GO" id="GO:0005886">
    <property type="term" value="C:plasma membrane"/>
    <property type="evidence" value="ECO:0007669"/>
    <property type="project" value="UniProtKB-SubCell"/>
</dbReference>
<dbReference type="EMBL" id="SVER01000025">
    <property type="protein sequence ID" value="MBE5920135.1"/>
    <property type="molecule type" value="Genomic_DNA"/>
</dbReference>
<dbReference type="InterPro" id="IPR045082">
    <property type="entry name" value="ATP_syn_F0_a_bact/chloroplast"/>
</dbReference>
<proteinExistence type="inferred from homology"/>
<dbReference type="HAMAP" id="MF_01393">
    <property type="entry name" value="ATP_synth_a_bact"/>
    <property type="match status" value="1"/>
</dbReference>
<feature type="transmembrane region" description="Helical" evidence="11">
    <location>
        <begin position="187"/>
        <end position="209"/>
    </location>
</feature>
<evidence type="ECO:0000256" key="5">
    <source>
        <dbReference type="ARBA" id="ARBA00022692"/>
    </source>
</evidence>
<dbReference type="Gene3D" id="1.20.120.220">
    <property type="entry name" value="ATP synthase, F0 complex, subunit A"/>
    <property type="match status" value="1"/>
</dbReference>
<evidence type="ECO:0000256" key="9">
    <source>
        <dbReference type="ARBA" id="ARBA00023136"/>
    </source>
</evidence>
<dbReference type="PANTHER" id="PTHR42823">
    <property type="entry name" value="ATP SYNTHASE SUBUNIT A, CHLOROPLASTIC"/>
    <property type="match status" value="1"/>
</dbReference>
<keyword evidence="11" id="KW-1003">Cell membrane</keyword>
<keyword evidence="5 11" id="KW-0812">Transmembrane</keyword>
<keyword evidence="7 11" id="KW-1133">Transmembrane helix</keyword>
<keyword evidence="3 11" id="KW-0813">Transport</keyword>
<comment type="caution">
    <text evidence="12">The sequence shown here is derived from an EMBL/GenBank/DDBJ whole genome shotgun (WGS) entry which is preliminary data.</text>
</comment>
<dbReference type="NCBIfam" id="NF004486">
    <property type="entry name" value="PRK05815.3-4"/>
    <property type="match status" value="1"/>
</dbReference>
<feature type="transmembrane region" description="Helical" evidence="11">
    <location>
        <begin position="47"/>
        <end position="65"/>
    </location>
</feature>
<reference evidence="12" key="1">
    <citation type="submission" date="2019-04" db="EMBL/GenBank/DDBJ databases">
        <title>Evolution of Biomass-Degrading Anaerobic Consortia Revealed by Metagenomics.</title>
        <authorList>
            <person name="Peng X."/>
        </authorList>
    </citation>
    <scope>NUCLEOTIDE SEQUENCE</scope>
    <source>
        <strain evidence="12">SIG311</strain>
    </source>
</reference>
<dbReference type="Pfam" id="PF00119">
    <property type="entry name" value="ATP-synt_A"/>
    <property type="match status" value="1"/>
</dbReference>
<keyword evidence="9 11" id="KW-0472">Membrane</keyword>
<accession>A0A927U8T4</accession>
<evidence type="ECO:0000256" key="11">
    <source>
        <dbReference type="HAMAP-Rule" id="MF_01393"/>
    </source>
</evidence>
<evidence type="ECO:0000256" key="8">
    <source>
        <dbReference type="ARBA" id="ARBA00023065"/>
    </source>
</evidence>
<sequence>MRAIKERIGGVYVGSSLAEKLIEELNCETVFTIHLGSLEIPVMESVVVTWIVMAVLILLAIFLTRDLKTQNISKRQAFAELVYEKLTGIVGGMLGEEGKIYTGYLTTVLLYIGLSNIIGLFGFKSPTKDLNVTAALALMSIVLVEFAGIYQNGVKKWLHKFTEPVAIVTPFNILDVFTRPLSLCMRLFGNVLGAFVIMELLKIVCPPVIPAVFSLYFDLFDGLLQAYVFVFLTSLYIKEAVE</sequence>
<evidence type="ECO:0000256" key="7">
    <source>
        <dbReference type="ARBA" id="ARBA00022989"/>
    </source>
</evidence>
<feature type="transmembrane region" description="Helical" evidence="11">
    <location>
        <begin position="215"/>
        <end position="237"/>
    </location>
</feature>
<dbReference type="AlphaFoldDB" id="A0A927U8T4"/>
<dbReference type="GO" id="GO:0042777">
    <property type="term" value="P:proton motive force-driven plasma membrane ATP synthesis"/>
    <property type="evidence" value="ECO:0007669"/>
    <property type="project" value="TreeGrafter"/>
</dbReference>
<evidence type="ECO:0000256" key="10">
    <source>
        <dbReference type="ARBA" id="ARBA00023310"/>
    </source>
</evidence>
<organism evidence="12 13">
    <name type="scientific">Pseudobutyrivibrio ruminis</name>
    <dbReference type="NCBI Taxonomy" id="46206"/>
    <lineage>
        <taxon>Bacteria</taxon>
        <taxon>Bacillati</taxon>
        <taxon>Bacillota</taxon>
        <taxon>Clostridia</taxon>
        <taxon>Lachnospirales</taxon>
        <taxon>Lachnospiraceae</taxon>
        <taxon>Pseudobutyrivibrio</taxon>
    </lineage>
</organism>
<evidence type="ECO:0000256" key="6">
    <source>
        <dbReference type="ARBA" id="ARBA00022781"/>
    </source>
</evidence>
<keyword evidence="4 11" id="KW-0138">CF(0)</keyword>
<evidence type="ECO:0000256" key="2">
    <source>
        <dbReference type="ARBA" id="ARBA00006810"/>
    </source>
</evidence>
<comment type="subcellular location">
    <subcellularLocation>
        <location evidence="11">Cell membrane</location>
        <topology evidence="11">Multi-pass membrane protein</topology>
    </subcellularLocation>
    <subcellularLocation>
        <location evidence="1">Membrane</location>
        <topology evidence="1">Multi-pass membrane protein</topology>
    </subcellularLocation>
</comment>
<evidence type="ECO:0000256" key="3">
    <source>
        <dbReference type="ARBA" id="ARBA00022448"/>
    </source>
</evidence>
<comment type="function">
    <text evidence="11">Key component of the proton channel; it plays a direct role in the translocation of protons across the membrane.</text>
</comment>
<keyword evidence="10 11" id="KW-0066">ATP synthesis</keyword>
<dbReference type="PANTHER" id="PTHR42823:SF3">
    <property type="entry name" value="ATP SYNTHASE SUBUNIT A, CHLOROPLASTIC"/>
    <property type="match status" value="1"/>
</dbReference>
<name>A0A927U8T4_9FIRM</name>
<comment type="similarity">
    <text evidence="2 11">Belongs to the ATPase A chain family.</text>
</comment>
<dbReference type="InterPro" id="IPR035908">
    <property type="entry name" value="F0_ATP_A_sf"/>
</dbReference>
<evidence type="ECO:0000256" key="4">
    <source>
        <dbReference type="ARBA" id="ARBA00022547"/>
    </source>
</evidence>
<dbReference type="CDD" id="cd00310">
    <property type="entry name" value="ATP-synt_Fo_a_6"/>
    <property type="match status" value="1"/>
</dbReference>
<dbReference type="PRINTS" id="PR00123">
    <property type="entry name" value="ATPASEA"/>
</dbReference>
<dbReference type="Proteomes" id="UP000766246">
    <property type="component" value="Unassembled WGS sequence"/>
</dbReference>
<dbReference type="GO" id="GO:0046933">
    <property type="term" value="F:proton-transporting ATP synthase activity, rotational mechanism"/>
    <property type="evidence" value="ECO:0007669"/>
    <property type="project" value="UniProtKB-UniRule"/>
</dbReference>
<protein>
    <recommendedName>
        <fullName evidence="11">ATP synthase subunit a</fullName>
    </recommendedName>
    <alternativeName>
        <fullName evidence="11">ATP synthase F0 sector subunit a</fullName>
    </alternativeName>
    <alternativeName>
        <fullName evidence="11">F-ATPase subunit 6</fullName>
    </alternativeName>
</protein>
<feature type="transmembrane region" description="Helical" evidence="11">
    <location>
        <begin position="103"/>
        <end position="124"/>
    </location>
</feature>
<evidence type="ECO:0000313" key="12">
    <source>
        <dbReference type="EMBL" id="MBE5920135.1"/>
    </source>
</evidence>
<gene>
    <name evidence="11" type="primary">atpB</name>
    <name evidence="12" type="ORF">E7272_09865</name>
</gene>